<dbReference type="RefSeq" id="XP_005706690.1">
    <property type="nucleotide sequence ID" value="XM_005706633.1"/>
</dbReference>
<dbReference type="KEGG" id="gsl:Gasu_25450"/>
<proteinExistence type="predicted"/>
<feature type="coiled-coil region" evidence="1">
    <location>
        <begin position="25"/>
        <end position="52"/>
    </location>
</feature>
<name>M2X1C8_GALSU</name>
<keyword evidence="3" id="KW-1185">Reference proteome</keyword>
<evidence type="ECO:0000256" key="1">
    <source>
        <dbReference type="SAM" id="Coils"/>
    </source>
</evidence>
<evidence type="ECO:0000313" key="2">
    <source>
        <dbReference type="EMBL" id="EME30170.1"/>
    </source>
</evidence>
<protein>
    <submittedName>
        <fullName evidence="2">Uncharacterized protein</fullName>
    </submittedName>
</protein>
<sequence length="95" mass="10688">MNIQNISDDEYIQDRNESIRLGKIIEKLYQERDQAIQDAKQLAKALERKKESKGSSSVSALSTKHITCNLSPKLLSILAYSDIIFIGQNVSLTYG</sequence>
<organism evidence="2 3">
    <name type="scientific">Galdieria sulphuraria</name>
    <name type="common">Red alga</name>
    <dbReference type="NCBI Taxonomy" id="130081"/>
    <lineage>
        <taxon>Eukaryota</taxon>
        <taxon>Rhodophyta</taxon>
        <taxon>Bangiophyceae</taxon>
        <taxon>Galdieriales</taxon>
        <taxon>Galdieriaceae</taxon>
        <taxon>Galdieria</taxon>
    </lineage>
</organism>
<gene>
    <name evidence="2" type="ORF">Gasu_25450</name>
</gene>
<evidence type="ECO:0000313" key="3">
    <source>
        <dbReference type="Proteomes" id="UP000030680"/>
    </source>
</evidence>
<dbReference type="OrthoDB" id="12185at2759"/>
<reference evidence="3" key="1">
    <citation type="journal article" date="2013" name="Science">
        <title>Gene transfer from bacteria and archaea facilitated evolution of an extremophilic eukaryote.</title>
        <authorList>
            <person name="Schonknecht G."/>
            <person name="Chen W.H."/>
            <person name="Ternes C.M."/>
            <person name="Barbier G.G."/>
            <person name="Shrestha R.P."/>
            <person name="Stanke M."/>
            <person name="Brautigam A."/>
            <person name="Baker B.J."/>
            <person name="Banfield J.F."/>
            <person name="Garavito R.M."/>
            <person name="Carr K."/>
            <person name="Wilkerson C."/>
            <person name="Rensing S.A."/>
            <person name="Gagneul D."/>
            <person name="Dickenson N.E."/>
            <person name="Oesterhelt C."/>
            <person name="Lercher M.J."/>
            <person name="Weber A.P."/>
        </authorList>
    </citation>
    <scope>NUCLEOTIDE SEQUENCE [LARGE SCALE GENOMIC DNA]</scope>
    <source>
        <strain evidence="3">074W</strain>
    </source>
</reference>
<keyword evidence="1" id="KW-0175">Coiled coil</keyword>
<dbReference type="Proteomes" id="UP000030680">
    <property type="component" value="Unassembled WGS sequence"/>
</dbReference>
<accession>M2X1C8</accession>
<dbReference type="GeneID" id="17088917"/>
<dbReference type="AlphaFoldDB" id="M2X1C8"/>
<dbReference type="EMBL" id="KB454502">
    <property type="protein sequence ID" value="EME30170.1"/>
    <property type="molecule type" value="Genomic_DNA"/>
</dbReference>
<dbReference type="Gramene" id="EME30170">
    <property type="protein sequence ID" value="EME30170"/>
    <property type="gene ID" value="Gasu_25450"/>
</dbReference>